<dbReference type="InterPro" id="IPR001509">
    <property type="entry name" value="Epimerase_deHydtase"/>
</dbReference>
<dbReference type="Proteomes" id="UP000610124">
    <property type="component" value="Unassembled WGS sequence"/>
</dbReference>
<dbReference type="OrthoDB" id="3174087at2"/>
<dbReference type="InterPro" id="IPR036291">
    <property type="entry name" value="NAD(P)-bd_dom_sf"/>
</dbReference>
<gene>
    <name evidence="2" type="ORF">GCM10010502_19680</name>
    <name evidence="3" type="ORF">HS99_0017500</name>
</gene>
<evidence type="ECO:0000313" key="4">
    <source>
        <dbReference type="Proteomes" id="UP000037395"/>
    </source>
</evidence>
<dbReference type="InterPro" id="IPR050177">
    <property type="entry name" value="Lipid_A_modif_metabolic_enz"/>
</dbReference>
<dbReference type="RefSeq" id="WP_030557463.1">
    <property type="nucleotide sequence ID" value="NZ_BMUB01000004.1"/>
</dbReference>
<comment type="caution">
    <text evidence="3">The sequence shown here is derived from an EMBL/GenBank/DDBJ whole genome shotgun (WGS) entry which is preliminary data.</text>
</comment>
<evidence type="ECO:0000259" key="1">
    <source>
        <dbReference type="Pfam" id="PF01370"/>
    </source>
</evidence>
<accession>A0A8H9HJD0</accession>
<proteinExistence type="predicted"/>
<dbReference type="PANTHER" id="PTHR43245">
    <property type="entry name" value="BIFUNCTIONAL POLYMYXIN RESISTANCE PROTEIN ARNA"/>
    <property type="match status" value="1"/>
</dbReference>
<reference evidence="4" key="3">
    <citation type="submission" date="2016-08" db="EMBL/GenBank/DDBJ databases">
        <title>Sequencing, assembly and comparative genomics of S. aureofaciens ATCC 10762.</title>
        <authorList>
            <person name="Gradnigo J.S."/>
            <person name="Johnson N."/>
            <person name="Somerville G.A."/>
        </authorList>
    </citation>
    <scope>NUCLEOTIDE SEQUENCE [LARGE SCALE GENOMIC DNA]</scope>
    <source>
        <strain evidence="4">ATCC 10762 / DSM 40127 / CCM 3239 / JCM 4008 / LMG 5968 / NBRC 12843 / NCIMB 8234 / A-377</strain>
    </source>
</reference>
<organism evidence="3 4">
    <name type="scientific">Kitasatospora aureofaciens</name>
    <name type="common">Streptomyces aureofaciens</name>
    <dbReference type="NCBI Taxonomy" id="1894"/>
    <lineage>
        <taxon>Bacteria</taxon>
        <taxon>Bacillati</taxon>
        <taxon>Actinomycetota</taxon>
        <taxon>Actinomycetes</taxon>
        <taxon>Kitasatosporales</taxon>
        <taxon>Streptomycetaceae</taxon>
        <taxon>Kitasatospora</taxon>
    </lineage>
</organism>
<keyword evidence="4" id="KW-1185">Reference proteome</keyword>
<reference evidence="2" key="5">
    <citation type="submission" date="2020-09" db="EMBL/GenBank/DDBJ databases">
        <authorList>
            <person name="Sun Q."/>
            <person name="Ohkuma M."/>
        </authorList>
    </citation>
    <scope>NUCLEOTIDE SEQUENCE</scope>
    <source>
        <strain evidence="2">JCM 4434</strain>
    </source>
</reference>
<sequence>MRIAVTGAAGFCGSHLARAAARLGLDVTCHGRRPGPLGRHLPWDATEADPDFTGADLVVHCAAAVADLPPGHPDEAHQHAVNVTGTQRVLRAAAGRPLVHVSSASVYDPRTTAAALTEDHPTHTGHLNAYGRTKAAAEHHALAAGAVVLRPRAVYGPGDPHLLPPLLARARHGLLPLPGPDIPLSLTAVANLTDACLAALGLTTTPPWPPGAYNIADPAPYRRDTALRHVLAAHRRSARILHLPAPLARLAARTTLLPGLTPYTLDLLTRSVVLDLTRAHTQGWHPHHTLTDYHP</sequence>
<dbReference type="Gene3D" id="3.40.50.720">
    <property type="entry name" value="NAD(P)-binding Rossmann-like Domain"/>
    <property type="match status" value="1"/>
</dbReference>
<feature type="domain" description="NAD-dependent epimerase/dehydratase" evidence="1">
    <location>
        <begin position="3"/>
        <end position="174"/>
    </location>
</feature>
<accession>A0A1E7MVL1</accession>
<dbReference type="Pfam" id="PF01370">
    <property type="entry name" value="Epimerase"/>
    <property type="match status" value="1"/>
</dbReference>
<dbReference type="GeneID" id="97485118"/>
<reference evidence="3" key="4">
    <citation type="submission" date="2016-08" db="EMBL/GenBank/DDBJ databases">
        <title>Sequencing, Assembly and Comparative Genomics of S. aureofaciens ATCC 10762.</title>
        <authorList>
            <person name="Gradnigo J.S."/>
            <person name="Johnson N."/>
            <person name="Somerville G.A."/>
        </authorList>
    </citation>
    <scope>NUCLEOTIDE SEQUENCE [LARGE SCALE GENOMIC DNA]</scope>
    <source>
        <strain evidence="3">ATCC 10762</strain>
    </source>
</reference>
<protein>
    <submittedName>
        <fullName evidence="2 3">Epimerase</fullName>
    </submittedName>
</protein>
<name>A0A1E7MVL1_KITAU</name>
<reference evidence="2" key="1">
    <citation type="journal article" date="2014" name="Int. J. Syst. Evol. Microbiol.">
        <title>Complete genome sequence of Corynebacterium casei LMG S-19264T (=DSM 44701T), isolated from a smear-ripened cheese.</title>
        <authorList>
            <consortium name="US DOE Joint Genome Institute (JGI-PGF)"/>
            <person name="Walter F."/>
            <person name="Albersmeier A."/>
            <person name="Kalinowski J."/>
            <person name="Ruckert C."/>
        </authorList>
    </citation>
    <scope>NUCLEOTIDE SEQUENCE</scope>
    <source>
        <strain evidence="2">JCM 4434</strain>
    </source>
</reference>
<dbReference type="PANTHER" id="PTHR43245:SF52">
    <property type="entry name" value="NAD-DEPENDENT EPIMERASE_DEHYDRATASE"/>
    <property type="match status" value="1"/>
</dbReference>
<reference evidence="3 4" key="2">
    <citation type="submission" date="2014-07" db="EMBL/GenBank/DDBJ databases">
        <authorList>
            <person name="Zhang J.E."/>
            <person name="Yang H."/>
            <person name="Guo J."/>
            <person name="Deng Z."/>
            <person name="Luo H."/>
            <person name="Luo M."/>
            <person name="Zhao B."/>
        </authorList>
    </citation>
    <scope>NUCLEOTIDE SEQUENCE [LARGE SCALE GENOMIC DNA]</scope>
    <source>
        <strain evidence="3">ATCC 10762</strain>
        <strain evidence="4">ATCC 10762 / DSM 40127 / CCM 3239 / JCM 4008 / LMG 5968 / NBRC 12843 / NCIMB 8234 / A-377</strain>
    </source>
</reference>
<dbReference type="EMBL" id="BMUB01000004">
    <property type="protein sequence ID" value="GGU68720.1"/>
    <property type="molecule type" value="Genomic_DNA"/>
</dbReference>
<dbReference type="AlphaFoldDB" id="A0A1E7MVL1"/>
<dbReference type="Proteomes" id="UP000037395">
    <property type="component" value="Unassembled WGS sequence"/>
</dbReference>
<dbReference type="EMBL" id="JPRF03000097">
    <property type="protein sequence ID" value="OEV32476.1"/>
    <property type="molecule type" value="Genomic_DNA"/>
</dbReference>
<evidence type="ECO:0000313" key="3">
    <source>
        <dbReference type="EMBL" id="OEV32476.1"/>
    </source>
</evidence>
<dbReference type="SUPFAM" id="SSF51735">
    <property type="entry name" value="NAD(P)-binding Rossmann-fold domains"/>
    <property type="match status" value="1"/>
</dbReference>
<evidence type="ECO:0000313" key="2">
    <source>
        <dbReference type="EMBL" id="GGU68720.1"/>
    </source>
</evidence>